<organism evidence="2 3">
    <name type="scientific">Dryococelus australis</name>
    <dbReference type="NCBI Taxonomy" id="614101"/>
    <lineage>
        <taxon>Eukaryota</taxon>
        <taxon>Metazoa</taxon>
        <taxon>Ecdysozoa</taxon>
        <taxon>Arthropoda</taxon>
        <taxon>Hexapoda</taxon>
        <taxon>Insecta</taxon>
        <taxon>Pterygota</taxon>
        <taxon>Neoptera</taxon>
        <taxon>Polyneoptera</taxon>
        <taxon>Phasmatodea</taxon>
        <taxon>Verophasmatodea</taxon>
        <taxon>Anareolatae</taxon>
        <taxon>Phasmatidae</taxon>
        <taxon>Eurycanthinae</taxon>
        <taxon>Dryococelus</taxon>
    </lineage>
</organism>
<evidence type="ECO:0000313" key="2">
    <source>
        <dbReference type="EMBL" id="KAJ8866667.1"/>
    </source>
</evidence>
<accession>A0ABQ9G5F6</accession>
<evidence type="ECO:0000256" key="1">
    <source>
        <dbReference type="SAM" id="MobiDB-lite"/>
    </source>
</evidence>
<name>A0ABQ9G5F6_9NEOP</name>
<dbReference type="Proteomes" id="UP001159363">
    <property type="component" value="Chromosome 15"/>
</dbReference>
<comment type="caution">
    <text evidence="2">The sequence shown here is derived from an EMBL/GenBank/DDBJ whole genome shotgun (WGS) entry which is preliminary data.</text>
</comment>
<gene>
    <name evidence="2" type="ORF">PR048_032528</name>
</gene>
<sequence length="378" mass="42246">MKMRGSPLHPLLSIWSALPRDGAMPLPLRHHQVPQKLHQLGRSDGNGWLQLVCSAHQSVRHVGDLEDAGGKLLLQGHVHSPEDHAQSPALPRSHRVPARACTASHHGNQGLIPGRFAPGFSHVGIALDDAACRRVFLGYSSFPRPCIPAPLHPRASFHVMFRDDGHLWVPAGKPVTLRRWFQKRERPLQCNSRAGEVLVQKDGGEPQDAGPEVRQHPTMHRVQKLGSHVLEEDPTSESQTVQDLGTWQAITLAQHGLSIYLEMWHQGTPQQVHQSAVVHHHTVATFPVESQVEHLRWERYLFPLPSTPDKATDCMQHIAHRVTRIIGCKAASLLSRHICCFIARDAHMSWNLGEHQSAQPRQLLSDHRKEADATVEPD</sequence>
<dbReference type="EMBL" id="JARBHB010000016">
    <property type="protein sequence ID" value="KAJ8866667.1"/>
    <property type="molecule type" value="Genomic_DNA"/>
</dbReference>
<keyword evidence="3" id="KW-1185">Reference proteome</keyword>
<feature type="region of interest" description="Disordered" evidence="1">
    <location>
        <begin position="357"/>
        <end position="378"/>
    </location>
</feature>
<proteinExistence type="predicted"/>
<evidence type="ECO:0000313" key="3">
    <source>
        <dbReference type="Proteomes" id="UP001159363"/>
    </source>
</evidence>
<reference evidence="2 3" key="1">
    <citation type="submission" date="2023-02" db="EMBL/GenBank/DDBJ databases">
        <title>LHISI_Scaffold_Assembly.</title>
        <authorList>
            <person name="Stuart O.P."/>
            <person name="Cleave R."/>
            <person name="Magrath M.J.L."/>
            <person name="Mikheyev A.S."/>
        </authorList>
    </citation>
    <scope>NUCLEOTIDE SEQUENCE [LARGE SCALE GENOMIC DNA]</scope>
    <source>
        <strain evidence="2">Daus_M_001</strain>
        <tissue evidence="2">Leg muscle</tissue>
    </source>
</reference>
<protein>
    <submittedName>
        <fullName evidence="2">Uncharacterized protein</fullName>
    </submittedName>
</protein>